<dbReference type="EMBL" id="BMHB01000006">
    <property type="protein sequence ID" value="GGI18288.1"/>
    <property type="molecule type" value="Genomic_DNA"/>
</dbReference>
<gene>
    <name evidence="3" type="ORF">GCM10007380_42170</name>
</gene>
<evidence type="ECO:0000313" key="3">
    <source>
        <dbReference type="EMBL" id="GGI18288.1"/>
    </source>
</evidence>
<keyword evidence="1" id="KW-1133">Transmembrane helix</keyword>
<accession>A0A8J3AXU6</accession>
<keyword evidence="1" id="KW-0812">Transmembrane</keyword>
<dbReference type="Pfam" id="PF26273">
    <property type="entry name" value="Gly_zipper"/>
    <property type="match status" value="1"/>
</dbReference>
<dbReference type="Proteomes" id="UP000626244">
    <property type="component" value="Unassembled WGS sequence"/>
</dbReference>
<organism evidence="3 4">
    <name type="scientific">Gottfriedia solisilvae</name>
    <dbReference type="NCBI Taxonomy" id="1516104"/>
    <lineage>
        <taxon>Bacteria</taxon>
        <taxon>Bacillati</taxon>
        <taxon>Bacillota</taxon>
        <taxon>Bacilli</taxon>
        <taxon>Bacillales</taxon>
        <taxon>Bacillaceae</taxon>
        <taxon>Gottfriedia</taxon>
    </lineage>
</organism>
<dbReference type="InterPro" id="IPR058598">
    <property type="entry name" value="Gly_zipper-like_dom"/>
</dbReference>
<proteinExistence type="predicted"/>
<feature type="transmembrane region" description="Helical" evidence="1">
    <location>
        <begin position="33"/>
        <end position="48"/>
    </location>
</feature>
<evidence type="ECO:0000313" key="4">
    <source>
        <dbReference type="Proteomes" id="UP000626244"/>
    </source>
</evidence>
<dbReference type="AlphaFoldDB" id="A0A8J3AXU6"/>
<dbReference type="RefSeq" id="WP_167374482.1">
    <property type="nucleotide sequence ID" value="NZ_BMHB01000006.1"/>
</dbReference>
<keyword evidence="1" id="KW-0472">Membrane</keyword>
<feature type="domain" description="Glycine zipper-like" evidence="2">
    <location>
        <begin position="7"/>
        <end position="51"/>
    </location>
</feature>
<name>A0A8J3AXU6_9BACI</name>
<evidence type="ECO:0000259" key="2">
    <source>
        <dbReference type="Pfam" id="PF26273"/>
    </source>
</evidence>
<evidence type="ECO:0000256" key="1">
    <source>
        <dbReference type="SAM" id="Phobius"/>
    </source>
</evidence>
<protein>
    <recommendedName>
        <fullName evidence="2">Glycine zipper-like domain-containing protein</fullName>
    </recommendedName>
</protein>
<reference evidence="4" key="1">
    <citation type="journal article" date="2019" name="Int. J. Syst. Evol. Microbiol.">
        <title>The Global Catalogue of Microorganisms (GCM) 10K type strain sequencing project: providing services to taxonomists for standard genome sequencing and annotation.</title>
        <authorList>
            <consortium name="The Broad Institute Genomics Platform"/>
            <consortium name="The Broad Institute Genome Sequencing Center for Infectious Disease"/>
            <person name="Wu L."/>
            <person name="Ma J."/>
        </authorList>
    </citation>
    <scope>NUCLEOTIDE SEQUENCE [LARGE SCALE GENOMIC DNA]</scope>
    <source>
        <strain evidence="4">CGMCC 1.14993</strain>
    </source>
</reference>
<sequence length="51" mass="5461">MSRQNWQSSSKYIALGIALGATFGIAFDNLSLGIGFGVVLGAAFSYIYKKK</sequence>
<feature type="transmembrane region" description="Helical" evidence="1">
    <location>
        <begin position="12"/>
        <end position="27"/>
    </location>
</feature>
<comment type="caution">
    <text evidence="3">The sequence shown here is derived from an EMBL/GenBank/DDBJ whole genome shotgun (WGS) entry which is preliminary data.</text>
</comment>
<keyword evidence="4" id="KW-1185">Reference proteome</keyword>